<evidence type="ECO:0000256" key="1">
    <source>
        <dbReference type="SAM" id="MobiDB-lite"/>
    </source>
</evidence>
<organism evidence="3 4">
    <name type="scientific">Cryptosporangium phraense</name>
    <dbReference type="NCBI Taxonomy" id="2593070"/>
    <lineage>
        <taxon>Bacteria</taxon>
        <taxon>Bacillati</taxon>
        <taxon>Actinomycetota</taxon>
        <taxon>Actinomycetes</taxon>
        <taxon>Cryptosporangiales</taxon>
        <taxon>Cryptosporangiaceae</taxon>
        <taxon>Cryptosporangium</taxon>
    </lineage>
</organism>
<feature type="region of interest" description="Disordered" evidence="1">
    <location>
        <begin position="188"/>
        <end position="239"/>
    </location>
</feature>
<proteinExistence type="predicted"/>
<keyword evidence="2" id="KW-0472">Membrane</keyword>
<feature type="compositionally biased region" description="Low complexity" evidence="1">
    <location>
        <begin position="220"/>
        <end position="239"/>
    </location>
</feature>
<name>A0A545AKZ3_9ACTN</name>
<keyword evidence="2" id="KW-1133">Transmembrane helix</keyword>
<feature type="compositionally biased region" description="Pro residues" evidence="1">
    <location>
        <begin position="188"/>
        <end position="200"/>
    </location>
</feature>
<accession>A0A545AKZ3</accession>
<feature type="transmembrane region" description="Helical" evidence="2">
    <location>
        <begin position="114"/>
        <end position="138"/>
    </location>
</feature>
<dbReference type="RefSeq" id="WP_142707699.1">
    <property type="nucleotide sequence ID" value="NZ_VIRS01000021.1"/>
</dbReference>
<evidence type="ECO:0000313" key="4">
    <source>
        <dbReference type="Proteomes" id="UP000317982"/>
    </source>
</evidence>
<dbReference type="EMBL" id="VIRS01000021">
    <property type="protein sequence ID" value="TQS41987.1"/>
    <property type="molecule type" value="Genomic_DNA"/>
</dbReference>
<keyword evidence="4" id="KW-1185">Reference proteome</keyword>
<comment type="caution">
    <text evidence="3">The sequence shown here is derived from an EMBL/GenBank/DDBJ whole genome shotgun (WGS) entry which is preliminary data.</text>
</comment>
<keyword evidence="2" id="KW-0812">Transmembrane</keyword>
<feature type="compositionally biased region" description="Low complexity" evidence="1">
    <location>
        <begin position="201"/>
        <end position="212"/>
    </location>
</feature>
<gene>
    <name evidence="3" type="ORF">FL583_27295</name>
</gene>
<sequence>MPIMRRFLSPAGLLFAVLCFGFPFVTVSCESPMGSVSATVSGATAITDTRPDVHGTGVFAGARAKEGTADVSSVDRLKGALARVLLLGSLLTTLVAFGLSWVRGSRWWPAAAAVAGLVACAQLFVGVLALRAALLGAVGDSLSTLGESYAADAAQDMVHVRFGPWLTAGLIAVSVVLLTADALAPPPGPRPPWPPHPPRPARNVAAGPVRNRPIPPPSPARTAFVPPGTSGPTTMPSPQ</sequence>
<dbReference type="AlphaFoldDB" id="A0A545AKZ3"/>
<dbReference type="InParanoid" id="A0A545AKZ3"/>
<evidence type="ECO:0000313" key="3">
    <source>
        <dbReference type="EMBL" id="TQS41987.1"/>
    </source>
</evidence>
<dbReference type="PROSITE" id="PS51257">
    <property type="entry name" value="PROKAR_LIPOPROTEIN"/>
    <property type="match status" value="1"/>
</dbReference>
<dbReference type="OrthoDB" id="3436865at2"/>
<feature type="transmembrane region" description="Helical" evidence="2">
    <location>
        <begin position="80"/>
        <end position="102"/>
    </location>
</feature>
<protein>
    <submittedName>
        <fullName evidence="3">Uncharacterized protein</fullName>
    </submittedName>
</protein>
<dbReference type="Proteomes" id="UP000317982">
    <property type="component" value="Unassembled WGS sequence"/>
</dbReference>
<evidence type="ECO:0000256" key="2">
    <source>
        <dbReference type="SAM" id="Phobius"/>
    </source>
</evidence>
<reference evidence="3 4" key="1">
    <citation type="submission" date="2019-07" db="EMBL/GenBank/DDBJ databases">
        <title>Cryptosporangium phraense sp. nov., isolated from plant litter.</title>
        <authorList>
            <person name="Suriyachadkun C."/>
        </authorList>
    </citation>
    <scope>NUCLEOTIDE SEQUENCE [LARGE SCALE GENOMIC DNA]</scope>
    <source>
        <strain evidence="3 4">A-T 5661</strain>
    </source>
</reference>